<dbReference type="Proteomes" id="UP001187192">
    <property type="component" value="Unassembled WGS sequence"/>
</dbReference>
<keyword evidence="3" id="KW-1185">Reference proteome</keyword>
<dbReference type="Gramene" id="FCD_00024301-RA">
    <property type="protein sequence ID" value="FCD_00024301-RA:cds"/>
    <property type="gene ID" value="FCD_00024301"/>
</dbReference>
<dbReference type="PANTHER" id="PTHR13379:SF0">
    <property type="entry name" value="UPF0415 PROTEIN C7ORF25"/>
    <property type="match status" value="1"/>
</dbReference>
<evidence type="ECO:0000313" key="3">
    <source>
        <dbReference type="Proteomes" id="UP001187192"/>
    </source>
</evidence>
<dbReference type="Pfam" id="PF07000">
    <property type="entry name" value="DUF1308"/>
    <property type="match status" value="1"/>
</dbReference>
<dbReference type="InterPro" id="IPR010733">
    <property type="entry name" value="DUF1308"/>
</dbReference>
<dbReference type="PANTHER" id="PTHR13379">
    <property type="entry name" value="UNCHARACTERIZED DUF1308"/>
    <property type="match status" value="1"/>
</dbReference>
<dbReference type="AlphaFoldDB" id="A0AA88A4B1"/>
<organism evidence="2 3">
    <name type="scientific">Ficus carica</name>
    <name type="common">Common fig</name>
    <dbReference type="NCBI Taxonomy" id="3494"/>
    <lineage>
        <taxon>Eukaryota</taxon>
        <taxon>Viridiplantae</taxon>
        <taxon>Streptophyta</taxon>
        <taxon>Embryophyta</taxon>
        <taxon>Tracheophyta</taxon>
        <taxon>Spermatophyta</taxon>
        <taxon>Magnoliopsida</taxon>
        <taxon>eudicotyledons</taxon>
        <taxon>Gunneridae</taxon>
        <taxon>Pentapetalae</taxon>
        <taxon>rosids</taxon>
        <taxon>fabids</taxon>
        <taxon>Rosales</taxon>
        <taxon>Moraceae</taxon>
        <taxon>Ficeae</taxon>
        <taxon>Ficus</taxon>
    </lineage>
</organism>
<feature type="domain" description="DUF1308" evidence="1">
    <location>
        <begin position="303"/>
        <end position="467"/>
    </location>
</feature>
<sequence>MNMEVGAQLETAKKRCRAVIERIEKLSTSTNNKLCASCQRTLFKLADSELRFLSSVSSVSTPLSVNIGHIEAVVHILQQPFVTGVSRVCRPIPFLSTNRNGKKSTNLTIDVHVDIVCTLNRNPVWIIVSDRNPKYISWDKSNKSKGLKLRIQQALVAARSSVALKPSSIILFFSYGLNKEIYEKLKNEFGAAELGLEFSVFDVDFSEDLEGDWINVLSRTYREACVLEIKVTEIREAASNAECVEDSFLEAAGQGISMGHMGKDVGNSFSLLISRMALCVRDGKIADSTNPGIQLGEGNFVHFDTTALIALVSGISNGATDKLLATSEAELRQRFKGNYEFVIGQVMSEIQHPIYVELGSVISGKRGIICQSVCSEFKELVSMCGGPNEKLRADQLLRCLTVIPDSPSERMMSLPTTRKLALKNKIIFGTGDHWHAPTITANMAFVRAISQTGMSLFTIGHRPRALTGD</sequence>
<proteinExistence type="predicted"/>
<protein>
    <recommendedName>
        <fullName evidence="1">DUF1308 domain-containing protein</fullName>
    </recommendedName>
</protein>
<name>A0AA88A4B1_FICCA</name>
<comment type="caution">
    <text evidence="2">The sequence shown here is derived from an EMBL/GenBank/DDBJ whole genome shotgun (WGS) entry which is preliminary data.</text>
</comment>
<evidence type="ECO:0000259" key="1">
    <source>
        <dbReference type="Pfam" id="PF07000"/>
    </source>
</evidence>
<evidence type="ECO:0000313" key="2">
    <source>
        <dbReference type="EMBL" id="GMN46157.1"/>
    </source>
</evidence>
<reference evidence="2" key="1">
    <citation type="submission" date="2023-07" db="EMBL/GenBank/DDBJ databases">
        <title>draft genome sequence of fig (Ficus carica).</title>
        <authorList>
            <person name="Takahashi T."/>
            <person name="Nishimura K."/>
        </authorList>
    </citation>
    <scope>NUCLEOTIDE SEQUENCE</scope>
</reference>
<accession>A0AA88A4B1</accession>
<gene>
    <name evidence="2" type="ORF">TIFTF001_015348</name>
</gene>
<dbReference type="EMBL" id="BTGU01000022">
    <property type="protein sequence ID" value="GMN46157.1"/>
    <property type="molecule type" value="Genomic_DNA"/>
</dbReference>